<evidence type="ECO:0000313" key="4">
    <source>
        <dbReference type="Proteomes" id="UP000005632"/>
    </source>
</evidence>
<dbReference type="AlphaFoldDB" id="G8QS87"/>
<dbReference type="EMBL" id="CP003155">
    <property type="protein sequence ID" value="AEV28948.1"/>
    <property type="molecule type" value="Genomic_DNA"/>
</dbReference>
<dbReference type="Gene3D" id="3.30.70.330">
    <property type="match status" value="1"/>
</dbReference>
<evidence type="ECO:0000313" key="3">
    <source>
        <dbReference type="EMBL" id="AEV28948.1"/>
    </source>
</evidence>
<dbReference type="eggNOG" id="COG0724">
    <property type="taxonomic scope" value="Bacteria"/>
</dbReference>
<dbReference type="OrthoDB" id="366519at2"/>
<organism evidence="3 4">
    <name type="scientific">Sphaerochaeta pleomorpha (strain ATCC BAA-1885 / DSM 22778 / Grapes)</name>
    <dbReference type="NCBI Taxonomy" id="158190"/>
    <lineage>
        <taxon>Bacteria</taxon>
        <taxon>Pseudomonadati</taxon>
        <taxon>Spirochaetota</taxon>
        <taxon>Spirochaetia</taxon>
        <taxon>Spirochaetales</taxon>
        <taxon>Sphaerochaetaceae</taxon>
        <taxon>Sphaerochaeta</taxon>
    </lineage>
</organism>
<sequence>MENDNKSTPNEEDILVGKIQVLAGKTKADPNPDELEQLKKLIKKNVPFTLRSYFMAYLLREMLGANTPKSKTPAPKRAPQAKKATKPTPAAPKAKEEAGAAKQTTERALPEGARTLYLNIGKMKRLYAKELSQLLQTELGVTREEIFSIRIHDKYSFISMSEENCEKAIATLNGMDIKGRTAAVSYSNKE</sequence>
<dbReference type="RefSeq" id="WP_014269797.1">
    <property type="nucleotide sequence ID" value="NC_016633.1"/>
</dbReference>
<feature type="domain" description="DEAD box helicase DbpA/CsdA RNA-binding" evidence="2">
    <location>
        <begin position="115"/>
        <end position="184"/>
    </location>
</feature>
<feature type="compositionally biased region" description="Basic and acidic residues" evidence="1">
    <location>
        <begin position="93"/>
        <end position="106"/>
    </location>
</feature>
<dbReference type="KEGG" id="sgp:SpiGrapes_1128"/>
<evidence type="ECO:0000256" key="1">
    <source>
        <dbReference type="SAM" id="MobiDB-lite"/>
    </source>
</evidence>
<dbReference type="STRING" id="158190.SpiGrapes_1128"/>
<dbReference type="CDD" id="cd12252">
    <property type="entry name" value="RRM_DbpA"/>
    <property type="match status" value="1"/>
</dbReference>
<accession>G8QS87</accession>
<dbReference type="InterPro" id="IPR012677">
    <property type="entry name" value="Nucleotide-bd_a/b_plait_sf"/>
</dbReference>
<proteinExistence type="predicted"/>
<protein>
    <submittedName>
        <fullName evidence="3">DbpA RNA binding domain protein</fullName>
    </submittedName>
</protein>
<reference evidence="3 4" key="1">
    <citation type="submission" date="2011-11" db="EMBL/GenBank/DDBJ databases">
        <title>Complete sequence of Spirochaeta sp. grapes.</title>
        <authorList>
            <consortium name="US DOE Joint Genome Institute"/>
            <person name="Lucas S."/>
            <person name="Han J."/>
            <person name="Lapidus A."/>
            <person name="Cheng J.-F."/>
            <person name="Goodwin L."/>
            <person name="Pitluck S."/>
            <person name="Peters L."/>
            <person name="Ovchinnikova G."/>
            <person name="Munk A.C."/>
            <person name="Detter J.C."/>
            <person name="Han C."/>
            <person name="Tapia R."/>
            <person name="Land M."/>
            <person name="Hauser L."/>
            <person name="Kyrpides N."/>
            <person name="Ivanova N."/>
            <person name="Pagani I."/>
            <person name="Ritalahtilisa K."/>
            <person name="Loeffler F."/>
            <person name="Woyke T."/>
        </authorList>
    </citation>
    <scope>NUCLEOTIDE SEQUENCE [LARGE SCALE GENOMIC DNA]</scope>
    <source>
        <strain evidence="4">ATCC BAA-1885 / DSM 22778 / Grapes</strain>
    </source>
</reference>
<name>G8QS87_SPHPG</name>
<evidence type="ECO:0000259" key="2">
    <source>
        <dbReference type="Pfam" id="PF03880"/>
    </source>
</evidence>
<feature type="region of interest" description="Disordered" evidence="1">
    <location>
        <begin position="66"/>
        <end position="106"/>
    </location>
</feature>
<gene>
    <name evidence="3" type="ordered locus">SpiGrapes_1128</name>
</gene>
<dbReference type="InterPro" id="IPR005580">
    <property type="entry name" value="DbpA/CsdA_RNA-bd_dom"/>
</dbReference>
<keyword evidence="4" id="KW-1185">Reference proteome</keyword>
<dbReference type="Proteomes" id="UP000005632">
    <property type="component" value="Chromosome"/>
</dbReference>
<dbReference type="HOGENOM" id="CLU_090659_0_0_12"/>
<dbReference type="Pfam" id="PF03880">
    <property type="entry name" value="DbpA"/>
    <property type="match status" value="1"/>
</dbReference>